<organism evidence="2 3">
    <name type="scientific">Chryseobacterium nematophagum</name>
    <dbReference type="NCBI Taxonomy" id="2305228"/>
    <lineage>
        <taxon>Bacteria</taxon>
        <taxon>Pseudomonadati</taxon>
        <taxon>Bacteroidota</taxon>
        <taxon>Flavobacteriia</taxon>
        <taxon>Flavobacteriales</taxon>
        <taxon>Weeksellaceae</taxon>
        <taxon>Chryseobacterium group</taxon>
        <taxon>Chryseobacterium</taxon>
    </lineage>
</organism>
<name>A0A3M7LBD2_9FLAO</name>
<evidence type="ECO:0008006" key="4">
    <source>
        <dbReference type="Google" id="ProtNLM"/>
    </source>
</evidence>
<gene>
    <name evidence="2" type="ORF">D1632_07745</name>
</gene>
<keyword evidence="1" id="KW-0732">Signal</keyword>
<comment type="caution">
    <text evidence="2">The sequence shown here is derived from an EMBL/GenBank/DDBJ whole genome shotgun (WGS) entry which is preliminary data.</text>
</comment>
<evidence type="ECO:0000256" key="1">
    <source>
        <dbReference type="SAM" id="SignalP"/>
    </source>
</evidence>
<dbReference type="AlphaFoldDB" id="A0A3M7LBD2"/>
<dbReference type="Proteomes" id="UP000267524">
    <property type="component" value="Unassembled WGS sequence"/>
</dbReference>
<keyword evidence="3" id="KW-1185">Reference proteome</keyword>
<accession>A0A3M7LBD2</accession>
<feature type="chain" id="PRO_5017974655" description="Lipoprotein" evidence="1">
    <location>
        <begin position="21"/>
        <end position="159"/>
    </location>
</feature>
<protein>
    <recommendedName>
        <fullName evidence="4">Lipoprotein</fullName>
    </recommendedName>
</protein>
<evidence type="ECO:0000313" key="2">
    <source>
        <dbReference type="EMBL" id="RMZ59519.1"/>
    </source>
</evidence>
<evidence type="ECO:0000313" key="3">
    <source>
        <dbReference type="Proteomes" id="UP000267524"/>
    </source>
</evidence>
<feature type="signal peptide" evidence="1">
    <location>
        <begin position="1"/>
        <end position="20"/>
    </location>
</feature>
<reference evidence="2 3" key="1">
    <citation type="submission" date="2018-08" db="EMBL/GenBank/DDBJ databases">
        <title>Chryseobacterium nematophagum: a novel matrix digesting pathogen of nematodes.</title>
        <authorList>
            <person name="Page A."/>
            <person name="Roberts M."/>
            <person name="Felix M.-A."/>
            <person name="Weir W."/>
        </authorList>
    </citation>
    <scope>NUCLEOTIDE SEQUENCE [LARGE SCALE GENOMIC DNA]</scope>
    <source>
        <strain evidence="2 3">JUb275</strain>
    </source>
</reference>
<dbReference type="EMBL" id="QWIV01000013">
    <property type="protein sequence ID" value="RMZ59519.1"/>
    <property type="molecule type" value="Genomic_DNA"/>
</dbReference>
<proteinExistence type="predicted"/>
<sequence length="159" mass="17725">MQYKTLIVSFGLLFLLNCNAQKSTATDLSTKNMESNAKENIIYFKEGENKFLKEYEMNVTFKGISEDSRCPKDVNCIWAGVAIAQIEVMGLATRPITISLATTNNDGKNYHNSAEFNGYSISLHEVAPYPSSQNPVKSLKGQYKIGITIKKDENNPTTK</sequence>